<dbReference type="eggNOG" id="KOG0498">
    <property type="taxonomic scope" value="Eukaryota"/>
</dbReference>
<accession>C3Y257</accession>
<dbReference type="InParanoid" id="C3Y257"/>
<proteinExistence type="predicted"/>
<sequence>MASIRAETYCNLFSLHVDHFNEVLREYPKMREHMEEVAQERLSRIGKSHSKLSRSNLSLCATPSGSGGPSVPPKEVITVPKYKTIKIIPTGDVLTIDIDDPEDEYSKPS</sequence>
<dbReference type="PANTHER" id="PTHR45689:SF5">
    <property type="entry name" value="I[[H]] CHANNEL, ISOFORM E"/>
    <property type="match status" value="1"/>
</dbReference>
<dbReference type="Gene3D" id="2.60.120.10">
    <property type="entry name" value="Jelly Rolls"/>
    <property type="match status" value="1"/>
</dbReference>
<protein>
    <recommendedName>
        <fullName evidence="2">Cyclic nucleotide-binding domain-containing protein</fullName>
    </recommendedName>
</protein>
<reference evidence="1" key="1">
    <citation type="journal article" date="2008" name="Nature">
        <title>The amphioxus genome and the evolution of the chordate karyotype.</title>
        <authorList>
            <consortium name="US DOE Joint Genome Institute (JGI-PGF)"/>
            <person name="Putnam N.H."/>
            <person name="Butts T."/>
            <person name="Ferrier D.E.K."/>
            <person name="Furlong R.F."/>
            <person name="Hellsten U."/>
            <person name="Kawashima T."/>
            <person name="Robinson-Rechavi M."/>
            <person name="Shoguchi E."/>
            <person name="Terry A."/>
            <person name="Yu J.-K."/>
            <person name="Benito-Gutierrez E.L."/>
            <person name="Dubchak I."/>
            <person name="Garcia-Fernandez J."/>
            <person name="Gibson-Brown J.J."/>
            <person name="Grigoriev I.V."/>
            <person name="Horton A.C."/>
            <person name="de Jong P.J."/>
            <person name="Jurka J."/>
            <person name="Kapitonov V.V."/>
            <person name="Kohara Y."/>
            <person name="Kuroki Y."/>
            <person name="Lindquist E."/>
            <person name="Lucas S."/>
            <person name="Osoegawa K."/>
            <person name="Pennacchio L.A."/>
            <person name="Salamov A.A."/>
            <person name="Satou Y."/>
            <person name="Sauka-Spengler T."/>
            <person name="Schmutz J."/>
            <person name="Shin-I T."/>
            <person name="Toyoda A."/>
            <person name="Bronner-Fraser M."/>
            <person name="Fujiyama A."/>
            <person name="Holland L.Z."/>
            <person name="Holland P.W.H."/>
            <person name="Satoh N."/>
            <person name="Rokhsar D.S."/>
        </authorList>
    </citation>
    <scope>NUCLEOTIDE SEQUENCE [LARGE SCALE GENOMIC DNA]</scope>
    <source>
        <strain evidence="1">S238N-H82</strain>
        <tissue evidence="1">Testes</tissue>
    </source>
</reference>
<dbReference type="InterPro" id="IPR051413">
    <property type="entry name" value="K/Na_HCN_channel"/>
</dbReference>
<evidence type="ECO:0000313" key="1">
    <source>
        <dbReference type="EMBL" id="EEN65947.1"/>
    </source>
</evidence>
<dbReference type="EMBL" id="GG666480">
    <property type="protein sequence ID" value="EEN65947.1"/>
    <property type="molecule type" value="Genomic_DNA"/>
</dbReference>
<dbReference type="InterPro" id="IPR018490">
    <property type="entry name" value="cNMP-bd_dom_sf"/>
</dbReference>
<dbReference type="PANTHER" id="PTHR45689">
    <property type="entry name" value="I[[H]] CHANNEL, ISOFORM E"/>
    <property type="match status" value="1"/>
</dbReference>
<evidence type="ECO:0008006" key="2">
    <source>
        <dbReference type="Google" id="ProtNLM"/>
    </source>
</evidence>
<dbReference type="AlphaFoldDB" id="C3Y257"/>
<dbReference type="SUPFAM" id="SSF51206">
    <property type="entry name" value="cAMP-binding domain-like"/>
    <property type="match status" value="1"/>
</dbReference>
<organism>
    <name type="scientific">Branchiostoma floridae</name>
    <name type="common">Florida lancelet</name>
    <name type="synonym">Amphioxus</name>
    <dbReference type="NCBI Taxonomy" id="7739"/>
    <lineage>
        <taxon>Eukaryota</taxon>
        <taxon>Metazoa</taxon>
        <taxon>Chordata</taxon>
        <taxon>Cephalochordata</taxon>
        <taxon>Leptocardii</taxon>
        <taxon>Amphioxiformes</taxon>
        <taxon>Branchiostomatidae</taxon>
        <taxon>Branchiostoma</taxon>
    </lineage>
</organism>
<gene>
    <name evidence="1" type="ORF">BRAFLDRAFT_85885</name>
</gene>
<dbReference type="InterPro" id="IPR014710">
    <property type="entry name" value="RmlC-like_jellyroll"/>
</dbReference>
<name>C3Y257_BRAFL</name>